<dbReference type="AlphaFoldDB" id="A0A1T4MCB6"/>
<accession>A0A1T4MCB6</accession>
<reference evidence="1 2" key="1">
    <citation type="submission" date="2017-02" db="EMBL/GenBank/DDBJ databases">
        <authorList>
            <person name="Peterson S.W."/>
        </authorList>
    </citation>
    <scope>NUCLEOTIDE SEQUENCE [LARGE SCALE GENOMIC DNA]</scope>
    <source>
        <strain evidence="1 2">ATCC BAA-908</strain>
    </source>
</reference>
<dbReference type="STRING" id="261392.SAMN02745149_01928"/>
<evidence type="ECO:0000313" key="2">
    <source>
        <dbReference type="Proteomes" id="UP000190423"/>
    </source>
</evidence>
<protein>
    <recommendedName>
        <fullName evidence="3">WG containing repeat-containing protein</fullName>
    </recommendedName>
</protein>
<dbReference type="EMBL" id="FUWG01000015">
    <property type="protein sequence ID" value="SJZ64603.1"/>
    <property type="molecule type" value="Genomic_DNA"/>
</dbReference>
<dbReference type="Proteomes" id="UP000190423">
    <property type="component" value="Unassembled WGS sequence"/>
</dbReference>
<gene>
    <name evidence="1" type="ORF">SAMN02745149_01928</name>
</gene>
<organism evidence="1 2">
    <name type="scientific">Treponema porcinum</name>
    <dbReference type="NCBI Taxonomy" id="261392"/>
    <lineage>
        <taxon>Bacteria</taxon>
        <taxon>Pseudomonadati</taxon>
        <taxon>Spirochaetota</taxon>
        <taxon>Spirochaetia</taxon>
        <taxon>Spirochaetales</taxon>
        <taxon>Treponemataceae</taxon>
        <taxon>Treponema</taxon>
    </lineage>
</organism>
<keyword evidence="2" id="KW-1185">Reference proteome</keyword>
<proteinExistence type="predicted"/>
<evidence type="ECO:0000313" key="1">
    <source>
        <dbReference type="EMBL" id="SJZ64603.1"/>
    </source>
</evidence>
<evidence type="ECO:0008006" key="3">
    <source>
        <dbReference type="Google" id="ProtNLM"/>
    </source>
</evidence>
<name>A0A1T4MCB6_TREPO</name>
<sequence>MRIKFLYPLVFLLSVSPLVPQSLSLYKYNEKYGLINEECEIIEEQKFTSFIETKDYLICGARSLSPRFYVYNKNGQKETGFDASFVKTVEKNIIYIDNIFDSSYWYDLEKKERIEYEDLYAGEIQVIFSYDTKDFEIRNPGGSVLKKNLRECGYRFSEGLMPIKDSDGKTGFINESGEFVFECPIYGSHAIDDPKIHPLYDFEFSNGIVCVPESESSFALYTKDGRKMKSVRNSRTEQRKFTSGYMLISTADKSQRQYAFLNYKGENPFNRYFSEAKRFINEYAMVVVDGKDAVINTKGDVFFCADFVNK</sequence>